<evidence type="ECO:0000313" key="1">
    <source>
        <dbReference type="EMBL" id="OKH24081.1"/>
    </source>
</evidence>
<dbReference type="RefSeq" id="WP_073599069.1">
    <property type="nucleotide sequence ID" value="NZ_MRCB01000007.1"/>
</dbReference>
<comment type="caution">
    <text evidence="1">The sequence shown here is derived from an EMBL/GenBank/DDBJ whole genome shotgun (WGS) entry which is preliminary data.</text>
</comment>
<dbReference type="Proteomes" id="UP000186868">
    <property type="component" value="Unassembled WGS sequence"/>
</dbReference>
<name>A0A1U7HKK5_9CYAN</name>
<dbReference type="EMBL" id="MRCB01000007">
    <property type="protein sequence ID" value="OKH24081.1"/>
    <property type="molecule type" value="Genomic_DNA"/>
</dbReference>
<sequence>MLTHHRRPICLSLFSTDLPICSTIEAAATLYQKDRQRFHLLFYQSDLPQPVDRSLENGRLLWLEISPYRAIMTMQGKDRLAYRHYWEQGIYGISRYWFNGSGDRDGQSFRLRNYTRSLQLEGSPLPTHLRVEYELWSQNVRLGHYVLHLEIYH</sequence>
<gene>
    <name evidence="1" type="ORF">NIES593_07915</name>
</gene>
<reference evidence="1 2" key="1">
    <citation type="submission" date="2016-11" db="EMBL/GenBank/DDBJ databases">
        <title>Draft Genome Sequences of Nine Cyanobacterial Strains from Diverse Habitats.</title>
        <authorList>
            <person name="Zhu T."/>
            <person name="Hou S."/>
            <person name="Lu X."/>
            <person name="Hess W.R."/>
        </authorList>
    </citation>
    <scope>NUCLEOTIDE SEQUENCE [LARGE SCALE GENOMIC DNA]</scope>
    <source>
        <strain evidence="1 2">NIES-593</strain>
    </source>
</reference>
<keyword evidence="2" id="KW-1185">Reference proteome</keyword>
<evidence type="ECO:0000313" key="2">
    <source>
        <dbReference type="Proteomes" id="UP000186868"/>
    </source>
</evidence>
<proteinExistence type="predicted"/>
<accession>A0A1U7HKK5</accession>
<dbReference type="AlphaFoldDB" id="A0A1U7HKK5"/>
<organism evidence="1 2">
    <name type="scientific">Hydrococcus rivularis NIES-593</name>
    <dbReference type="NCBI Taxonomy" id="1921803"/>
    <lineage>
        <taxon>Bacteria</taxon>
        <taxon>Bacillati</taxon>
        <taxon>Cyanobacteriota</taxon>
        <taxon>Cyanophyceae</taxon>
        <taxon>Pleurocapsales</taxon>
        <taxon>Hydrococcaceae</taxon>
        <taxon>Hydrococcus</taxon>
    </lineage>
</organism>
<protein>
    <submittedName>
        <fullName evidence="1">Uncharacterized protein</fullName>
    </submittedName>
</protein>
<dbReference type="OrthoDB" id="483789at2"/>